<comment type="caution">
    <text evidence="7">The sequence shown here is derived from an EMBL/GenBank/DDBJ whole genome shotgun (WGS) entry which is preliminary data.</text>
</comment>
<comment type="similarity">
    <text evidence="2">Belongs to the Orn/Lys/Arg decarboxylase class-I family.</text>
</comment>
<feature type="domain" description="Orn/Lys/Arg decarboxylases family 1 pyridoxal-P attachment site" evidence="6">
    <location>
        <begin position="241"/>
        <end position="255"/>
    </location>
</feature>
<organism evidence="7 8">
    <name type="scientific">Candidatus Galligastranaerophilus intestinavium</name>
    <dbReference type="NCBI Taxonomy" id="2840836"/>
    <lineage>
        <taxon>Bacteria</taxon>
        <taxon>Candidatus Galligastranaerophilus</taxon>
    </lineage>
</organism>
<evidence type="ECO:0000256" key="1">
    <source>
        <dbReference type="ARBA" id="ARBA00001933"/>
    </source>
</evidence>
<dbReference type="InterPro" id="IPR015421">
    <property type="entry name" value="PyrdxlP-dep_Trfase_major"/>
</dbReference>
<dbReference type="PROSITE" id="PS00703">
    <property type="entry name" value="OKR_DC_1"/>
    <property type="match status" value="1"/>
</dbReference>
<keyword evidence="7" id="KW-0032">Aminotransferase</keyword>
<evidence type="ECO:0000259" key="6">
    <source>
        <dbReference type="PROSITE" id="PS00703"/>
    </source>
</evidence>
<evidence type="ECO:0000256" key="2">
    <source>
        <dbReference type="ARBA" id="ARBA00010671"/>
    </source>
</evidence>
<evidence type="ECO:0000256" key="4">
    <source>
        <dbReference type="ARBA" id="ARBA00022898"/>
    </source>
</evidence>
<dbReference type="GO" id="GO:0016831">
    <property type="term" value="F:carboxy-lyase activity"/>
    <property type="evidence" value="ECO:0007669"/>
    <property type="project" value="UniProtKB-KW"/>
</dbReference>
<evidence type="ECO:0000313" key="7">
    <source>
        <dbReference type="EMBL" id="HIS74690.1"/>
    </source>
</evidence>
<reference evidence="7" key="2">
    <citation type="journal article" date="2021" name="PeerJ">
        <title>Extensive microbial diversity within the chicken gut microbiome revealed by metagenomics and culture.</title>
        <authorList>
            <person name="Gilroy R."/>
            <person name="Ravi A."/>
            <person name="Getino M."/>
            <person name="Pursley I."/>
            <person name="Horton D.L."/>
            <person name="Alikhan N.F."/>
            <person name="Baker D."/>
            <person name="Gharbi K."/>
            <person name="Hall N."/>
            <person name="Watson M."/>
            <person name="Adriaenssens E.M."/>
            <person name="Foster-Nyarko E."/>
            <person name="Jarju S."/>
            <person name="Secka A."/>
            <person name="Antonio M."/>
            <person name="Oren A."/>
            <person name="Chaudhuri R.R."/>
            <person name="La Ragione R."/>
            <person name="Hildebrand F."/>
            <person name="Pallen M.J."/>
        </authorList>
    </citation>
    <scope>NUCLEOTIDE SEQUENCE</scope>
    <source>
        <strain evidence="7">CHK152-2871</strain>
    </source>
</reference>
<dbReference type="EMBL" id="DVJQ01000056">
    <property type="protein sequence ID" value="HIS74690.1"/>
    <property type="molecule type" value="Genomic_DNA"/>
</dbReference>
<dbReference type="Pfam" id="PF01276">
    <property type="entry name" value="OKR_DC_1"/>
    <property type="match status" value="1"/>
</dbReference>
<protein>
    <submittedName>
        <fullName evidence="7">Aminotransferase class V-fold PLP-dependent enzyme</fullName>
    </submittedName>
</protein>
<evidence type="ECO:0000313" key="8">
    <source>
        <dbReference type="Proteomes" id="UP000886865"/>
    </source>
</evidence>
<sequence length="485" mass="53051">MKNYGDKNLISFKEDELIAQKGTYAPLVDAMRRYKDSPCTGFHIPGHNRGQGVYADFASLMGIDALNIDTTDEFDNLGTLFPSTGAIDEAQRLASDVFGSKRTFFLTGGSTIANLALAFALTKPNDKIAIGRNCHRSVLSGMIISGANPKWIMPKKLDDWAIYGSLDAKSLRKCLEDDPDISLVWVTNPTYEGVVSDIEAISHVCHEFDVALIVDEAHGCLWNFSDVLPKSALRCGADAVVHSLHKTGGSMTQSSMLHISKNSRFDVHKIEHALKLLHTTSPSLLLLTSLDAARAFLSSKEGSTAIENAIDNALYFRSEASKIDGVRVLNSQSAVAFDVTKIFLKVDGLSGKRLESILELDFQIEIESASDEGILILSNIGNTKAEFDVLLDALRKISISNYPDLAYLEGIKFMPLTAPSVVMTPREAYFSKKERIKKEDAIGRICAEVIALCPPGISVLLPGELITESHMPYLSDFSELDVLVK</sequence>
<dbReference type="InterPro" id="IPR052357">
    <property type="entry name" value="Orn_Lys_Arg_decarboxylase-I"/>
</dbReference>
<dbReference type="PANTHER" id="PTHR43277">
    <property type="entry name" value="ARGININE DECARBOXYLASE"/>
    <property type="match status" value="1"/>
</dbReference>
<dbReference type="Gene3D" id="3.40.640.10">
    <property type="entry name" value="Type I PLP-dependent aspartate aminotransferase-like (Major domain)"/>
    <property type="match status" value="1"/>
</dbReference>
<gene>
    <name evidence="7" type="ORF">IAA86_06690</name>
</gene>
<dbReference type="Gene3D" id="3.90.100.10">
    <property type="entry name" value="Orn/Lys/Arg decarboxylase, C-terminal domain"/>
    <property type="match status" value="1"/>
</dbReference>
<accession>A0A9D1JXZ9</accession>
<dbReference type="Pfam" id="PF03711">
    <property type="entry name" value="OKR_DC_1_C"/>
    <property type="match status" value="1"/>
</dbReference>
<reference evidence="7" key="1">
    <citation type="submission" date="2020-10" db="EMBL/GenBank/DDBJ databases">
        <authorList>
            <person name="Gilroy R."/>
        </authorList>
    </citation>
    <scope>NUCLEOTIDE SEQUENCE</scope>
    <source>
        <strain evidence="7">CHK152-2871</strain>
    </source>
</reference>
<keyword evidence="4" id="KW-0663">Pyridoxal phosphate</keyword>
<proteinExistence type="inferred from homology"/>
<dbReference type="InterPro" id="IPR015424">
    <property type="entry name" value="PyrdxlP-dep_Trfase"/>
</dbReference>
<dbReference type="InterPro" id="IPR008286">
    <property type="entry name" value="Prn/Lys/Arg_de-COase_C"/>
</dbReference>
<evidence type="ECO:0000256" key="5">
    <source>
        <dbReference type="ARBA" id="ARBA00023239"/>
    </source>
</evidence>
<dbReference type="InterPro" id="IPR000310">
    <property type="entry name" value="Orn/Lys/Arg_deCO2ase_major_dom"/>
</dbReference>
<dbReference type="Proteomes" id="UP000886865">
    <property type="component" value="Unassembled WGS sequence"/>
</dbReference>
<name>A0A9D1JXZ9_9BACT</name>
<dbReference type="AlphaFoldDB" id="A0A9D1JXZ9"/>
<keyword evidence="7" id="KW-0808">Transferase</keyword>
<dbReference type="PANTHER" id="PTHR43277:SF4">
    <property type="entry name" value="ARGININE DECARBOXYLASE"/>
    <property type="match status" value="1"/>
</dbReference>
<keyword evidence="5" id="KW-0456">Lyase</keyword>
<dbReference type="SUPFAM" id="SSF53383">
    <property type="entry name" value="PLP-dependent transferases"/>
    <property type="match status" value="1"/>
</dbReference>
<dbReference type="GO" id="GO:0008483">
    <property type="term" value="F:transaminase activity"/>
    <property type="evidence" value="ECO:0007669"/>
    <property type="project" value="UniProtKB-KW"/>
</dbReference>
<keyword evidence="3" id="KW-0210">Decarboxylase</keyword>
<comment type="cofactor">
    <cofactor evidence="1">
        <name>pyridoxal 5'-phosphate</name>
        <dbReference type="ChEBI" id="CHEBI:597326"/>
    </cofactor>
</comment>
<evidence type="ECO:0000256" key="3">
    <source>
        <dbReference type="ARBA" id="ARBA00022793"/>
    </source>
</evidence>